<protein>
    <submittedName>
        <fullName evidence="2">Uncharacterized protein</fullName>
    </submittedName>
</protein>
<feature type="region of interest" description="Disordered" evidence="1">
    <location>
        <begin position="1"/>
        <end position="20"/>
    </location>
</feature>
<name>A0A4Y2LGI2_ARAVE</name>
<dbReference type="AlphaFoldDB" id="A0A4Y2LGI2"/>
<evidence type="ECO:0000313" key="3">
    <source>
        <dbReference type="Proteomes" id="UP000499080"/>
    </source>
</evidence>
<dbReference type="Proteomes" id="UP000499080">
    <property type="component" value="Unassembled WGS sequence"/>
</dbReference>
<accession>A0A4Y2LGI2</accession>
<sequence length="100" mass="11288">MRRTTPELAPTSPTFPATPTRGRLATTFYLECPIHGGSSVQSCFEPTILRFRGRDLATRPPRPVKFMAISFLFSLRFKEVFPATNHFAMPLNANILFPCK</sequence>
<comment type="caution">
    <text evidence="2">The sequence shown here is derived from an EMBL/GenBank/DDBJ whole genome shotgun (WGS) entry which is preliminary data.</text>
</comment>
<evidence type="ECO:0000256" key="1">
    <source>
        <dbReference type="SAM" id="MobiDB-lite"/>
    </source>
</evidence>
<proteinExistence type="predicted"/>
<feature type="compositionally biased region" description="Low complexity" evidence="1">
    <location>
        <begin position="9"/>
        <end position="20"/>
    </location>
</feature>
<dbReference type="EMBL" id="BGPR01276784">
    <property type="protein sequence ID" value="GBN13270.1"/>
    <property type="molecule type" value="Genomic_DNA"/>
</dbReference>
<gene>
    <name evidence="2" type="ORF">AVEN_124679_1</name>
</gene>
<organism evidence="2 3">
    <name type="scientific">Araneus ventricosus</name>
    <name type="common">Orbweaver spider</name>
    <name type="synonym">Epeira ventricosa</name>
    <dbReference type="NCBI Taxonomy" id="182803"/>
    <lineage>
        <taxon>Eukaryota</taxon>
        <taxon>Metazoa</taxon>
        <taxon>Ecdysozoa</taxon>
        <taxon>Arthropoda</taxon>
        <taxon>Chelicerata</taxon>
        <taxon>Arachnida</taxon>
        <taxon>Araneae</taxon>
        <taxon>Araneomorphae</taxon>
        <taxon>Entelegynae</taxon>
        <taxon>Araneoidea</taxon>
        <taxon>Araneidae</taxon>
        <taxon>Araneus</taxon>
    </lineage>
</organism>
<evidence type="ECO:0000313" key="2">
    <source>
        <dbReference type="EMBL" id="GBN13270.1"/>
    </source>
</evidence>
<keyword evidence="3" id="KW-1185">Reference proteome</keyword>
<reference evidence="2 3" key="1">
    <citation type="journal article" date="2019" name="Sci. Rep.">
        <title>Orb-weaving spider Araneus ventricosus genome elucidates the spidroin gene catalogue.</title>
        <authorList>
            <person name="Kono N."/>
            <person name="Nakamura H."/>
            <person name="Ohtoshi R."/>
            <person name="Moran D.A.P."/>
            <person name="Shinohara A."/>
            <person name="Yoshida Y."/>
            <person name="Fujiwara M."/>
            <person name="Mori M."/>
            <person name="Tomita M."/>
            <person name="Arakawa K."/>
        </authorList>
    </citation>
    <scope>NUCLEOTIDE SEQUENCE [LARGE SCALE GENOMIC DNA]</scope>
</reference>